<keyword evidence="3" id="KW-1185">Reference proteome</keyword>
<name>B0MQ41_9FIRM</name>
<keyword evidence="1" id="KW-0812">Transmembrane</keyword>
<evidence type="ECO:0000313" key="3">
    <source>
        <dbReference type="Proteomes" id="UP000005326"/>
    </source>
</evidence>
<keyword evidence="1" id="KW-0472">Membrane</keyword>
<accession>B0MQ41</accession>
<gene>
    <name evidence="2" type="ORF">EUBSIR_01852</name>
</gene>
<organism evidence="2 3">
    <name type="scientific">[Eubacterium] siraeum DSM 15702</name>
    <dbReference type="NCBI Taxonomy" id="428128"/>
    <lineage>
        <taxon>Bacteria</taxon>
        <taxon>Bacillati</taxon>
        <taxon>Bacillota</taxon>
        <taxon>Clostridia</taxon>
        <taxon>Eubacteriales</taxon>
        <taxon>Oscillospiraceae</taxon>
        <taxon>Oscillospiraceae incertae sedis</taxon>
    </lineage>
</organism>
<comment type="caution">
    <text evidence="2">The sequence shown here is derived from an EMBL/GenBank/DDBJ whole genome shotgun (WGS) entry which is preliminary data.</text>
</comment>
<dbReference type="EMBL" id="ABCA03000050">
    <property type="protein sequence ID" value="EDS00177.1"/>
    <property type="molecule type" value="Genomic_DNA"/>
</dbReference>
<evidence type="ECO:0000256" key="1">
    <source>
        <dbReference type="SAM" id="Phobius"/>
    </source>
</evidence>
<proteinExistence type="predicted"/>
<dbReference type="Proteomes" id="UP000005326">
    <property type="component" value="Unassembled WGS sequence"/>
</dbReference>
<sequence>MVIQFSFLIIITIYYTISAPMSSFVAKFFPIPQKQLRSVQFGTD</sequence>
<reference evidence="2" key="1">
    <citation type="submission" date="2007-10" db="EMBL/GenBank/DDBJ databases">
        <authorList>
            <person name="Fulton L."/>
            <person name="Clifton S."/>
            <person name="Fulton B."/>
            <person name="Xu J."/>
            <person name="Minx P."/>
            <person name="Pepin K.H."/>
            <person name="Johnson M."/>
            <person name="Thiruvilangam P."/>
            <person name="Bhonagiri V."/>
            <person name="Nash W.E."/>
            <person name="Mardis E.R."/>
            <person name="Wilson R.K."/>
        </authorList>
    </citation>
    <scope>NUCLEOTIDE SEQUENCE [LARGE SCALE GENOMIC DNA]</scope>
    <source>
        <strain evidence="2">DSM 15702</strain>
    </source>
</reference>
<keyword evidence="1" id="KW-1133">Transmembrane helix</keyword>
<dbReference type="AlphaFoldDB" id="B0MQ41"/>
<reference evidence="2" key="2">
    <citation type="submission" date="2014-06" db="EMBL/GenBank/DDBJ databases">
        <title>Draft genome sequence of Eubacterium siraeum (DSM 15702).</title>
        <authorList>
            <person name="Sudarsanam P."/>
            <person name="Ley R."/>
            <person name="Guruge J."/>
            <person name="Turnbaugh P.J."/>
            <person name="Mahowald M."/>
            <person name="Liep D."/>
            <person name="Gordon J."/>
        </authorList>
    </citation>
    <scope>NUCLEOTIDE SEQUENCE</scope>
    <source>
        <strain evidence="2">DSM 15702</strain>
    </source>
</reference>
<protein>
    <submittedName>
        <fullName evidence="2">Uncharacterized protein</fullName>
    </submittedName>
</protein>
<evidence type="ECO:0000313" key="2">
    <source>
        <dbReference type="EMBL" id="EDS00177.1"/>
    </source>
</evidence>
<feature type="transmembrane region" description="Helical" evidence="1">
    <location>
        <begin position="6"/>
        <end position="29"/>
    </location>
</feature>